<dbReference type="RefSeq" id="WP_107581171.1">
    <property type="nucleotide sequence ID" value="NZ_JAERMS010000017.1"/>
</dbReference>
<accession>A0ABS3M5V3</accession>
<evidence type="ECO:0000256" key="5">
    <source>
        <dbReference type="ARBA" id="ARBA00023237"/>
    </source>
</evidence>
<comment type="caution">
    <text evidence="8">The sequence shown here is derived from an EMBL/GenBank/DDBJ whole genome shotgun (WGS) entry which is preliminary data.</text>
</comment>
<gene>
    <name evidence="8" type="ORF">JHU38_06725</name>
</gene>
<evidence type="ECO:0000313" key="9">
    <source>
        <dbReference type="Proteomes" id="UP000664265"/>
    </source>
</evidence>
<dbReference type="InterPro" id="IPR012944">
    <property type="entry name" value="SusD_RagB_dom"/>
</dbReference>
<dbReference type="PROSITE" id="PS51257">
    <property type="entry name" value="PROKAR_LIPOPROTEIN"/>
    <property type="match status" value="1"/>
</dbReference>
<organism evidence="8 9">
    <name type="scientific">Prevotella illustrans</name>
    <dbReference type="NCBI Taxonomy" id="2800387"/>
    <lineage>
        <taxon>Bacteria</taxon>
        <taxon>Pseudomonadati</taxon>
        <taxon>Bacteroidota</taxon>
        <taxon>Bacteroidia</taxon>
        <taxon>Bacteroidales</taxon>
        <taxon>Prevotellaceae</taxon>
        <taxon>Prevotella</taxon>
    </lineage>
</organism>
<protein>
    <submittedName>
        <fullName evidence="8">RagB/SusD family nutrient uptake outer membrane protein</fullName>
    </submittedName>
</protein>
<dbReference type="EMBL" id="JAERMS010000017">
    <property type="protein sequence ID" value="MBO1363466.1"/>
    <property type="molecule type" value="Genomic_DNA"/>
</dbReference>
<dbReference type="SUPFAM" id="SSF48452">
    <property type="entry name" value="TPR-like"/>
    <property type="match status" value="1"/>
</dbReference>
<evidence type="ECO:0000259" key="6">
    <source>
        <dbReference type="Pfam" id="PF07980"/>
    </source>
</evidence>
<evidence type="ECO:0000259" key="7">
    <source>
        <dbReference type="Pfam" id="PF14322"/>
    </source>
</evidence>
<keyword evidence="4" id="KW-0472">Membrane</keyword>
<comment type="subcellular location">
    <subcellularLocation>
        <location evidence="1">Cell outer membrane</location>
    </subcellularLocation>
</comment>
<feature type="domain" description="RagB/SusD" evidence="6">
    <location>
        <begin position="263"/>
        <end position="521"/>
    </location>
</feature>
<dbReference type="Proteomes" id="UP000664265">
    <property type="component" value="Unassembled WGS sequence"/>
</dbReference>
<comment type="similarity">
    <text evidence="2">Belongs to the SusD family.</text>
</comment>
<proteinExistence type="inferred from homology"/>
<sequence>MKLQNILIAVFVIALSSCGDFLDERPKTSLTEADVYSDTTKVESTLKKLYSNWEGVFKDRHLWECMVGTDEIQSGAYQALMEDNNRRGALDMYNALLTAELSYITEPWEKRWPSVGEAAKIINALKDANLSQNADIARMYGEACFIRGCLNMELTMLYGRIPIIDVARAGELGYGRKPLKDVWQFIISDLEHAAQYCPEKNEPQRATRYAASMMLGYAHMSAPEDTGLRNFAKAADALKVVVDGPFQLVAYADLFDYEKPNTKESIFEWQFDPQTNPNQLQFQLGSRAAQNSFGGDGCYFAGYDHAVPTEWAYSGVADGGIWEDGDLRKNISIRYDYTYMGIAATLNGCLWENIGEDHDELKPHIKKYEDYRTDQFSSFGINNMWHSGKNIPYLRYANAMLLYAECLNEQGQTAAAVNVVNKVRSRAWGNSLPADKAWSESMSQSQFRTDVMTERVRELFGERWRKFDLVRTGKLVEAAQAHNKWTKRSGTIQAFNALWPIPQTEINQNADISQKDQNEGYR</sequence>
<evidence type="ECO:0000256" key="3">
    <source>
        <dbReference type="ARBA" id="ARBA00022729"/>
    </source>
</evidence>
<evidence type="ECO:0000256" key="4">
    <source>
        <dbReference type="ARBA" id="ARBA00023136"/>
    </source>
</evidence>
<evidence type="ECO:0000313" key="8">
    <source>
        <dbReference type="EMBL" id="MBO1363466.1"/>
    </source>
</evidence>
<dbReference type="InterPro" id="IPR011990">
    <property type="entry name" value="TPR-like_helical_dom_sf"/>
</dbReference>
<keyword evidence="9" id="KW-1185">Reference proteome</keyword>
<dbReference type="Pfam" id="PF14322">
    <property type="entry name" value="SusD-like_3"/>
    <property type="match status" value="1"/>
</dbReference>
<dbReference type="InterPro" id="IPR033985">
    <property type="entry name" value="SusD-like_N"/>
</dbReference>
<feature type="domain" description="SusD-like N-terminal" evidence="7">
    <location>
        <begin position="20"/>
        <end position="212"/>
    </location>
</feature>
<dbReference type="Gene3D" id="1.25.40.390">
    <property type="match status" value="1"/>
</dbReference>
<evidence type="ECO:0000256" key="1">
    <source>
        <dbReference type="ARBA" id="ARBA00004442"/>
    </source>
</evidence>
<reference evidence="8 9" key="1">
    <citation type="submission" date="2021-01" db="EMBL/GenBank/DDBJ databases">
        <title>Prevotella A2931 sp. nov.</title>
        <authorList>
            <person name="Buhl M."/>
            <person name="Oberhettinger P."/>
        </authorList>
    </citation>
    <scope>NUCLEOTIDE SEQUENCE [LARGE SCALE GENOMIC DNA]</scope>
    <source>
        <strain evidence="8 9">A2931</strain>
    </source>
</reference>
<name>A0ABS3M5V3_9BACT</name>
<dbReference type="Pfam" id="PF07980">
    <property type="entry name" value="SusD_RagB"/>
    <property type="match status" value="1"/>
</dbReference>
<evidence type="ECO:0000256" key="2">
    <source>
        <dbReference type="ARBA" id="ARBA00006275"/>
    </source>
</evidence>
<keyword evidence="5" id="KW-0998">Cell outer membrane</keyword>
<keyword evidence="3" id="KW-0732">Signal</keyword>